<keyword evidence="7" id="KW-0965">Cell junction</keyword>
<evidence type="ECO:0000259" key="11">
    <source>
        <dbReference type="PROSITE" id="PS51022"/>
    </source>
</evidence>
<dbReference type="GO" id="GO:0016324">
    <property type="term" value="C:apical plasma membrane"/>
    <property type="evidence" value="ECO:0007669"/>
    <property type="project" value="UniProtKB-SubCell"/>
</dbReference>
<feature type="domain" description="PDZ" evidence="10">
    <location>
        <begin position="143"/>
        <end position="230"/>
    </location>
</feature>
<feature type="region of interest" description="Disordered" evidence="9">
    <location>
        <begin position="1044"/>
        <end position="1084"/>
    </location>
</feature>
<feature type="compositionally biased region" description="Acidic residues" evidence="9">
    <location>
        <begin position="909"/>
        <end position="918"/>
    </location>
</feature>
<evidence type="ECO:0000256" key="3">
    <source>
        <dbReference type="ARBA" id="ARBA00022427"/>
    </source>
</evidence>
<dbReference type="CDD" id="cd06669">
    <property type="entry name" value="PDZ5_MUPP1-like"/>
    <property type="match status" value="1"/>
</dbReference>
<dbReference type="Gene3D" id="1.20.1440.360">
    <property type="match status" value="1"/>
</dbReference>
<feature type="compositionally biased region" description="Acidic residues" evidence="9">
    <location>
        <begin position="503"/>
        <end position="513"/>
    </location>
</feature>
<dbReference type="SMART" id="SM00228">
    <property type="entry name" value="PDZ"/>
    <property type="match status" value="6"/>
</dbReference>
<keyword evidence="6" id="KW-0677">Repeat</keyword>
<feature type="compositionally biased region" description="Acidic residues" evidence="9">
    <location>
        <begin position="940"/>
        <end position="952"/>
    </location>
</feature>
<dbReference type="FunFam" id="2.30.42.10:FF:000051">
    <property type="entry name" value="Multiple PDZ domain protein isoform X1"/>
    <property type="match status" value="1"/>
</dbReference>
<accession>A0AAV9R6J5</accession>
<evidence type="ECO:0000256" key="5">
    <source>
        <dbReference type="ARBA" id="ARBA00022553"/>
    </source>
</evidence>
<evidence type="ECO:0000259" key="10">
    <source>
        <dbReference type="PROSITE" id="PS50106"/>
    </source>
</evidence>
<feature type="region of interest" description="Disordered" evidence="9">
    <location>
        <begin position="353"/>
        <end position="373"/>
    </location>
</feature>
<dbReference type="InterPro" id="IPR051342">
    <property type="entry name" value="PDZ_scaffold"/>
</dbReference>
<keyword evidence="8" id="KW-0472">Membrane</keyword>
<dbReference type="CDD" id="cd06791">
    <property type="entry name" value="PDZ3_MUPP1-like"/>
    <property type="match status" value="1"/>
</dbReference>
<feature type="region of interest" description="Disordered" evidence="9">
    <location>
        <begin position="731"/>
        <end position="772"/>
    </location>
</feature>
<feature type="region of interest" description="Disordered" evidence="9">
    <location>
        <begin position="499"/>
        <end position="553"/>
    </location>
</feature>
<feature type="domain" description="PDZ" evidence="10">
    <location>
        <begin position="247"/>
        <end position="327"/>
    </location>
</feature>
<reference evidence="12 13" key="1">
    <citation type="submission" date="2021-06" db="EMBL/GenBank/DDBJ databases">
        <authorList>
            <person name="Palmer J.M."/>
        </authorList>
    </citation>
    <scope>NUCLEOTIDE SEQUENCE [LARGE SCALE GENOMIC DNA]</scope>
    <source>
        <strain evidence="12 13">MEX-2019</strain>
        <tissue evidence="12">Muscle</tissue>
    </source>
</reference>
<name>A0AAV9R6J5_9TELE</name>
<feature type="domain" description="PDZ" evidence="10">
    <location>
        <begin position="388"/>
        <end position="475"/>
    </location>
</feature>
<dbReference type="Proteomes" id="UP001311232">
    <property type="component" value="Unassembled WGS sequence"/>
</dbReference>
<proteinExistence type="predicted"/>
<feature type="compositionally biased region" description="Polar residues" evidence="9">
    <location>
        <begin position="1183"/>
        <end position="1192"/>
    </location>
</feature>
<feature type="compositionally biased region" description="Acidic residues" evidence="9">
    <location>
        <begin position="756"/>
        <end position="771"/>
    </location>
</feature>
<dbReference type="Pfam" id="PF00595">
    <property type="entry name" value="PDZ"/>
    <property type="match status" value="6"/>
</dbReference>
<dbReference type="PROSITE" id="PS50106">
    <property type="entry name" value="PDZ"/>
    <property type="match status" value="6"/>
</dbReference>
<dbReference type="CDD" id="cd06667">
    <property type="entry name" value="PDZ2_MUPP1-like"/>
    <property type="match status" value="1"/>
</dbReference>
<dbReference type="Pfam" id="PF09045">
    <property type="entry name" value="L27_2"/>
    <property type="match status" value="1"/>
</dbReference>
<dbReference type="PROSITE" id="PS51022">
    <property type="entry name" value="L27"/>
    <property type="match status" value="1"/>
</dbReference>
<dbReference type="GO" id="GO:0005923">
    <property type="term" value="C:bicellular tight junction"/>
    <property type="evidence" value="ECO:0007669"/>
    <property type="project" value="UniProtKB-SubCell"/>
</dbReference>
<dbReference type="SUPFAM" id="SSF50156">
    <property type="entry name" value="PDZ domain-like"/>
    <property type="match status" value="6"/>
</dbReference>
<keyword evidence="13" id="KW-1185">Reference proteome</keyword>
<dbReference type="PANTHER" id="PTHR19964">
    <property type="entry name" value="MULTIPLE PDZ DOMAIN PROTEIN"/>
    <property type="match status" value="1"/>
</dbReference>
<evidence type="ECO:0000256" key="2">
    <source>
        <dbReference type="ARBA" id="ARBA00004435"/>
    </source>
</evidence>
<evidence type="ECO:0000313" key="12">
    <source>
        <dbReference type="EMBL" id="KAK5604888.1"/>
    </source>
</evidence>
<evidence type="ECO:0000256" key="9">
    <source>
        <dbReference type="SAM" id="MobiDB-lite"/>
    </source>
</evidence>
<evidence type="ECO:0000256" key="7">
    <source>
        <dbReference type="ARBA" id="ARBA00022949"/>
    </source>
</evidence>
<feature type="domain" description="PDZ" evidence="10">
    <location>
        <begin position="1087"/>
        <end position="1179"/>
    </location>
</feature>
<dbReference type="SUPFAM" id="SSF101288">
    <property type="entry name" value="L27 domain"/>
    <property type="match status" value="1"/>
</dbReference>
<evidence type="ECO:0008006" key="14">
    <source>
        <dbReference type="Google" id="ProtNLM"/>
    </source>
</evidence>
<evidence type="ECO:0000256" key="4">
    <source>
        <dbReference type="ARBA" id="ARBA00022475"/>
    </source>
</evidence>
<feature type="compositionally biased region" description="Pro residues" evidence="9">
    <location>
        <begin position="696"/>
        <end position="706"/>
    </location>
</feature>
<feature type="compositionally biased region" description="Acidic residues" evidence="9">
    <location>
        <begin position="685"/>
        <end position="695"/>
    </location>
</feature>
<dbReference type="InterPro" id="IPR015132">
    <property type="entry name" value="L27_2"/>
</dbReference>
<dbReference type="InterPro" id="IPR001478">
    <property type="entry name" value="PDZ"/>
</dbReference>
<feature type="region of interest" description="Disordered" evidence="9">
    <location>
        <begin position="883"/>
        <end position="1009"/>
    </location>
</feature>
<organism evidence="12 13">
    <name type="scientific">Crenichthys baileyi</name>
    <name type="common">White River springfish</name>
    <dbReference type="NCBI Taxonomy" id="28760"/>
    <lineage>
        <taxon>Eukaryota</taxon>
        <taxon>Metazoa</taxon>
        <taxon>Chordata</taxon>
        <taxon>Craniata</taxon>
        <taxon>Vertebrata</taxon>
        <taxon>Euteleostomi</taxon>
        <taxon>Actinopterygii</taxon>
        <taxon>Neopterygii</taxon>
        <taxon>Teleostei</taxon>
        <taxon>Neoteleostei</taxon>
        <taxon>Acanthomorphata</taxon>
        <taxon>Ovalentaria</taxon>
        <taxon>Atherinomorphae</taxon>
        <taxon>Cyprinodontiformes</taxon>
        <taxon>Goodeidae</taxon>
        <taxon>Crenichthys</taxon>
    </lineage>
</organism>
<dbReference type="InterPro" id="IPR004172">
    <property type="entry name" value="L27_dom"/>
</dbReference>
<evidence type="ECO:0000313" key="13">
    <source>
        <dbReference type="Proteomes" id="UP001311232"/>
    </source>
</evidence>
<sequence length="1241" mass="135117">MLESVPTVSSAERQQVLGALERLQAKLVQREEWTHSDTLGNLREMLQSPLFSHILTVQYSIKQLQNQLSSMPPDARSDFSFSRRGQLIMSSVNPSSLLTPPALSPSSSILTNGSSSCFPQAPPSTDWLQKWILAAAKGRHTELMSLTRPVSGGLGFSVVGLSPTGSSSQGVFVKHIQQGGIAHRDGRLQERDQILVINGSPLEPGMSHQQALNLLQQPGHTVELVVARDPHSEGGPISTGQWGHVEEIELSNDGSGLGFGIVGGKKSGVVVRTLIPNSVADRDGRLRTGDHILRIGSTPTNGLTSDQVVKVLQACGSHVTMLIARDFRGQKSAALDGPLPPESTPIAKLPPPLPDSAPITSLPSGPPVVPPQRRLSKAPNLEGYEIHEVSLTKKDGQSLGISIIGFNPLMSQDAVGVFVKHVVPGSAADQSGNIRVHDRLLALDDISLHGMTNHEVLEVMKQTGQTVVLTLVRKKARALERSLDKALGWLPAPLGLRATEKQAEEEDEEEEESSALISTTLERESTRGSQRRSLEMKTRCSTSGPMMMMKQEPSYPNTARLNRASDEELRAKWEAALGPQYHVLVVNLDPVIEDDEELQKSSKLLPIHILRLGVELDSFDGHHYISSVAPGGPVDKHGVLRPEDELLEVNGVQLYGKSRREAVSFLKEVPPPFTLVCCRHLTSDLEPEPEPEPESEPSPPPDPAPEPTHRSVDEMELKLSAMLLRDDGIQQHQEEEEEVRQKQASPVDELLKNEDTDPSQDEEEDEDDDGELALWCPDVNVVELQKERDKGLGFSILDYQDPLDPGRCVMVVRSLLPGGSAERHGGLLPGDQLVSVNHTQLDLLTLSEAVEVLKSAPPGTVRLGIRKPLVVEAAETSRKRNILVSHEDGPVPEDFSDGSVPSEGLSQREEEEEEEPELILDGGLPRYTSSLTSDLLPVEDGMEMAVDEEEEKAEDRNSSLHRKPPPSWEEWKLSSAGRVGGSEELQTLRRGSQEDEELQKSDHESISSVGKLILGLPDARDSEADSDLTLTDTDTESVRVVNTGRRKRRSQGAAFLPVRGGRSDLPEREEGEGEETPAYSHWGPPRRVEVWPEDGQSLGLSIVGGRHVIKRLKNGEELKGIFIKQVLPNSPAAKTHCLKTGDKILEVSGVDLRAASHNEAVSAIKSAPSPVVFIVQSLSATPRPTSLTASSYSKHKAKRTETEPPIPEAALAPLRLPPPYSPPSQSEQGLTAHLLQVKGLV</sequence>
<protein>
    <recommendedName>
        <fullName evidence="14">InaD-like protein</fullName>
    </recommendedName>
</protein>
<dbReference type="FunFam" id="2.30.42.10:FF:000070">
    <property type="entry name" value="Multiple PDZ domain protein"/>
    <property type="match status" value="1"/>
</dbReference>
<feature type="domain" description="PDZ" evidence="10">
    <location>
        <begin position="595"/>
        <end position="681"/>
    </location>
</feature>
<dbReference type="AlphaFoldDB" id="A0AAV9R6J5"/>
<dbReference type="InterPro" id="IPR036892">
    <property type="entry name" value="L27_dom_sf"/>
</dbReference>
<comment type="subcellular location">
    <subcellularLocation>
        <location evidence="1">Apical cell membrane</location>
    </subcellularLocation>
    <subcellularLocation>
        <location evidence="2">Cell junction</location>
        <location evidence="2">Tight junction</location>
    </subcellularLocation>
</comment>
<gene>
    <name evidence="12" type="ORF">CRENBAI_008147</name>
</gene>
<evidence type="ECO:0000256" key="1">
    <source>
        <dbReference type="ARBA" id="ARBA00004221"/>
    </source>
</evidence>
<dbReference type="PANTHER" id="PTHR19964:SF11">
    <property type="entry name" value="INAD-LIKE PROTEIN"/>
    <property type="match status" value="1"/>
</dbReference>
<evidence type="ECO:0000256" key="6">
    <source>
        <dbReference type="ARBA" id="ARBA00022737"/>
    </source>
</evidence>
<dbReference type="InterPro" id="IPR036034">
    <property type="entry name" value="PDZ_sf"/>
</dbReference>
<dbReference type="Gene3D" id="2.30.42.10">
    <property type="match status" value="6"/>
</dbReference>
<feature type="region of interest" description="Disordered" evidence="9">
    <location>
        <begin position="684"/>
        <end position="710"/>
    </location>
</feature>
<keyword evidence="4" id="KW-1003">Cell membrane</keyword>
<keyword evidence="5" id="KW-0597">Phosphoprotein</keyword>
<feature type="domain" description="L27" evidence="11">
    <location>
        <begin position="9"/>
        <end position="69"/>
    </location>
</feature>
<keyword evidence="3" id="KW-0796">Tight junction</keyword>
<dbReference type="EMBL" id="JAHHUM010002322">
    <property type="protein sequence ID" value="KAK5604888.1"/>
    <property type="molecule type" value="Genomic_DNA"/>
</dbReference>
<evidence type="ECO:0000256" key="8">
    <source>
        <dbReference type="ARBA" id="ARBA00023136"/>
    </source>
</evidence>
<dbReference type="CDD" id="cd06671">
    <property type="entry name" value="PDZ7_MUPP1-PD6_PATJ-like"/>
    <property type="match status" value="1"/>
</dbReference>
<feature type="region of interest" description="Disordered" evidence="9">
    <location>
        <begin position="1183"/>
        <end position="1231"/>
    </location>
</feature>
<feature type="compositionally biased region" description="Basic and acidic residues" evidence="9">
    <location>
        <begin position="521"/>
        <end position="538"/>
    </location>
</feature>
<feature type="domain" description="PDZ" evidence="10">
    <location>
        <begin position="781"/>
        <end position="857"/>
    </location>
</feature>
<comment type="caution">
    <text evidence="12">The sequence shown here is derived from an EMBL/GenBank/DDBJ whole genome shotgun (WGS) entry which is preliminary data.</text>
</comment>